<evidence type="ECO:0000313" key="1">
    <source>
        <dbReference type="EMBL" id="KAJ2984763.1"/>
    </source>
</evidence>
<evidence type="ECO:0000313" key="2">
    <source>
        <dbReference type="Proteomes" id="UP001143856"/>
    </source>
</evidence>
<keyword evidence="2" id="KW-1185">Reference proteome</keyword>
<gene>
    <name evidence="1" type="ORF">NUW58_g5891</name>
</gene>
<accession>A0ACC1P125</accession>
<protein>
    <submittedName>
        <fullName evidence="1">Uncharacterized protein</fullName>
    </submittedName>
</protein>
<name>A0ACC1P125_9PEZI</name>
<proteinExistence type="predicted"/>
<sequence length="622" mass="70285">MSFGLSIGDFLAVIKLASKIRKDFTGAPDQYQQICNELRNLEYTTRDIEVLLSGKTLCKADEDRLHHITKNCRLILDDAEKIINKYSSLKLRGHGLKDKATRVWHRLQWDSDSTRDLRERITSSVTSFNSFNGLLTRDVVSKFAESHEHQEQKRDQQEILDWLTLIDYSAQQSDFISRRQAGTGQWLLDSTEYQHWLATKETLFCPGIPGAGKTILASIVVDNLLSLHGDDQSVGICVIFLNFRRNDEQKLDHLLASLLKQLACTLPVVPGPVELLYRKHKGRQAGPTTEELCKALYSVAAEFSRVFMVIDALDECQTQDNCRSRFISELLNICTKHDVNILATARPIPEITSRFEDSVVKPIRAVDDDIIKYLDGNLSCIGGPVSRDTTLQAEVKEGIVQCVDGMFLLAKLHLDSLRGKRSPKAVRCALGKLAKGGDAYDTAYHDAMIRITGQLQEQAELGLQTLMWIAFAERPLKVIELRHALGVELGATEFDDDNLPDLEDILSVCCGLVTVNEESNIIRLVHYTTQQYFERTGASWFPSAQSQIAQTCVTYLLYDTFESGSCLVYSDFEQRLYTYPLYDYASNYWGRHALLSLDYQFCSKFLTIEPKVRACGQALFAD</sequence>
<dbReference type="EMBL" id="JAPDGR010001230">
    <property type="protein sequence ID" value="KAJ2984763.1"/>
    <property type="molecule type" value="Genomic_DNA"/>
</dbReference>
<dbReference type="Proteomes" id="UP001143856">
    <property type="component" value="Unassembled WGS sequence"/>
</dbReference>
<organism evidence="1 2">
    <name type="scientific">Xylaria curta</name>
    <dbReference type="NCBI Taxonomy" id="42375"/>
    <lineage>
        <taxon>Eukaryota</taxon>
        <taxon>Fungi</taxon>
        <taxon>Dikarya</taxon>
        <taxon>Ascomycota</taxon>
        <taxon>Pezizomycotina</taxon>
        <taxon>Sordariomycetes</taxon>
        <taxon>Xylariomycetidae</taxon>
        <taxon>Xylariales</taxon>
        <taxon>Xylariaceae</taxon>
        <taxon>Xylaria</taxon>
    </lineage>
</organism>
<comment type="caution">
    <text evidence="1">The sequence shown here is derived from an EMBL/GenBank/DDBJ whole genome shotgun (WGS) entry which is preliminary data.</text>
</comment>
<reference evidence="1" key="1">
    <citation type="submission" date="2022-10" db="EMBL/GenBank/DDBJ databases">
        <title>Genome Sequence of Xylaria curta.</title>
        <authorList>
            <person name="Buettner E."/>
        </authorList>
    </citation>
    <scope>NUCLEOTIDE SEQUENCE</scope>
    <source>
        <strain evidence="1">Babe10</strain>
    </source>
</reference>